<evidence type="ECO:0000256" key="3">
    <source>
        <dbReference type="ARBA" id="ARBA00007812"/>
    </source>
</evidence>
<evidence type="ECO:0000256" key="2">
    <source>
        <dbReference type="ARBA" id="ARBA00005025"/>
    </source>
</evidence>
<dbReference type="PANTHER" id="PTHR18968:SF13">
    <property type="entry name" value="ACETOLACTATE SYNTHASE CATALYTIC SUBUNIT, MITOCHONDRIAL"/>
    <property type="match status" value="1"/>
</dbReference>
<gene>
    <name evidence="16" type="primary">ilvB</name>
    <name evidence="16" type="ORF">MJG50_02045</name>
</gene>
<proteinExistence type="inferred from homology"/>
<dbReference type="AlphaFoldDB" id="A0AAW5E293"/>
<protein>
    <recommendedName>
        <fullName evidence="4 12">Acetolactate synthase</fullName>
        <ecNumber evidence="4 12">2.2.1.6</ecNumber>
    </recommendedName>
</protein>
<dbReference type="FunFam" id="3.40.50.1220:FF:000008">
    <property type="entry name" value="Acetolactate synthase"/>
    <property type="match status" value="1"/>
</dbReference>
<keyword evidence="17" id="KW-1185">Reference proteome</keyword>
<evidence type="ECO:0000313" key="16">
    <source>
        <dbReference type="EMBL" id="MCH1624096.1"/>
    </source>
</evidence>
<evidence type="ECO:0000256" key="7">
    <source>
        <dbReference type="ARBA" id="ARBA00022723"/>
    </source>
</evidence>
<sequence>MATSLLEARINSKMIMESISSIGVKSVFGCQEESLISFYCDRNPNVDYIQLRHEQAAVHAADGFARASGKPGVVLLGTSLSLTNGITGIATAYSDSVPLLIISGPLFPIHSSKNAFDDLNIIGMATPITKHIFTVENTDDLPLIIHQAYHLAANGRPGPVLIEISTNMAPKHQKYVSNDFNLAEPFLQSLKNESELCRALEFIETARKPVFLIGGGTIISGASEVLHKIVQQCQIPVVTTLMGIGAYSTVDRLFLGMLGMHGTYAANKAVHQCDLLISIGMRFSDRVTGRISGFSPKSKIIHVDIDESELNKILQVDLPIVSDAKAFLSWLHNHIDHQKVNYNTKNWVNEATEWKRTVPRFDKSNSILSPQTVIQMIDRYSDDSALVVTDVGQHQIWTAHNYKFKNPRTLLTSGGLGTMGYGLPAAIGAAISRPTEQVICVSGDGSFQMNLQELITIVKYQLPIKIAILNNGYLGMVRQWQQLFFNGRYSSVKISSPDFVKLADSYGAVGFKAQTEEEAKQIIIEAFNLQGPVLMEFNVVEEENVFPMVPPNHNNHQTLLSKE</sequence>
<evidence type="ECO:0000259" key="14">
    <source>
        <dbReference type="Pfam" id="PF02775"/>
    </source>
</evidence>
<dbReference type="GO" id="GO:0009097">
    <property type="term" value="P:isoleucine biosynthetic process"/>
    <property type="evidence" value="ECO:0007669"/>
    <property type="project" value="TreeGrafter"/>
</dbReference>
<evidence type="ECO:0000256" key="4">
    <source>
        <dbReference type="ARBA" id="ARBA00013145"/>
    </source>
</evidence>
<evidence type="ECO:0000256" key="1">
    <source>
        <dbReference type="ARBA" id="ARBA00004974"/>
    </source>
</evidence>
<dbReference type="InterPro" id="IPR029061">
    <property type="entry name" value="THDP-binding"/>
</dbReference>
<dbReference type="EC" id="2.2.1.6" evidence="4 12"/>
<feature type="domain" description="Thiamine pyrophosphate enzyme central" evidence="13">
    <location>
        <begin position="198"/>
        <end position="330"/>
    </location>
</feature>
<evidence type="ECO:0000256" key="10">
    <source>
        <dbReference type="ARBA" id="ARBA00023304"/>
    </source>
</evidence>
<dbReference type="InterPro" id="IPR039368">
    <property type="entry name" value="AHAS_TPP"/>
</dbReference>
<dbReference type="NCBIfam" id="TIGR00118">
    <property type="entry name" value="acolac_lg"/>
    <property type="match status" value="1"/>
</dbReference>
<dbReference type="Proteomes" id="UP001431131">
    <property type="component" value="Unassembled WGS sequence"/>
</dbReference>
<dbReference type="InterPro" id="IPR012000">
    <property type="entry name" value="Thiamin_PyroP_enz_cen_dom"/>
</dbReference>
<keyword evidence="10 12" id="KW-0100">Branched-chain amino acid biosynthesis</keyword>
<evidence type="ECO:0000313" key="17">
    <source>
        <dbReference type="Proteomes" id="UP001431131"/>
    </source>
</evidence>
<comment type="pathway">
    <text evidence="1 12">Amino-acid biosynthesis; L-isoleucine biosynthesis; L-isoleucine from 2-oxobutanoate: step 1/4.</text>
</comment>
<dbReference type="Pfam" id="PF02776">
    <property type="entry name" value="TPP_enzyme_N"/>
    <property type="match status" value="1"/>
</dbReference>
<dbReference type="InterPro" id="IPR000399">
    <property type="entry name" value="TPP-bd_CS"/>
</dbReference>
<keyword evidence="6 12" id="KW-0808">Transferase</keyword>
<dbReference type="Gene3D" id="3.40.50.970">
    <property type="match status" value="2"/>
</dbReference>
<dbReference type="GO" id="GO:0003984">
    <property type="term" value="F:acetolactate synthase activity"/>
    <property type="evidence" value="ECO:0007669"/>
    <property type="project" value="UniProtKB-EC"/>
</dbReference>
<dbReference type="Pfam" id="PF02775">
    <property type="entry name" value="TPP_enzyme_C"/>
    <property type="match status" value="1"/>
</dbReference>
<feature type="domain" description="Thiamine pyrophosphate enzyme N-terminal TPP-binding" evidence="15">
    <location>
        <begin position="13"/>
        <end position="116"/>
    </location>
</feature>
<reference evidence="16" key="1">
    <citation type="submission" date="2022-02" db="EMBL/GenBank/DDBJ databases">
        <title>Fredinandcohnia quinoae sp. nov. isolated from Chenopodium quinoa seeds.</title>
        <authorList>
            <person name="Saati-Santamaria Z."/>
            <person name="Flores-Felix J.D."/>
            <person name="Igual J.M."/>
            <person name="Velazquez E."/>
            <person name="Garcia-Fraile P."/>
            <person name="Martinez-Molina E."/>
        </authorList>
    </citation>
    <scope>NUCLEOTIDE SEQUENCE</scope>
    <source>
        <strain evidence="16">SECRCQ15</strain>
    </source>
</reference>
<dbReference type="PROSITE" id="PS00187">
    <property type="entry name" value="TPP_ENZYMES"/>
    <property type="match status" value="1"/>
</dbReference>
<dbReference type="InterPro" id="IPR012001">
    <property type="entry name" value="Thiamin_PyroP_enz_TPP-bd_dom"/>
</dbReference>
<keyword evidence="5 12" id="KW-0028">Amino-acid biosynthesis</keyword>
<evidence type="ECO:0000256" key="8">
    <source>
        <dbReference type="ARBA" id="ARBA00022842"/>
    </source>
</evidence>
<dbReference type="SUPFAM" id="SSF52467">
    <property type="entry name" value="DHS-like NAD/FAD-binding domain"/>
    <property type="match status" value="1"/>
</dbReference>
<evidence type="ECO:0000256" key="12">
    <source>
        <dbReference type="RuleBase" id="RU003591"/>
    </source>
</evidence>
<name>A0AAW5E293_9BACI</name>
<dbReference type="CDD" id="cd07035">
    <property type="entry name" value="TPP_PYR_POX_like"/>
    <property type="match status" value="1"/>
</dbReference>
<evidence type="ECO:0000256" key="6">
    <source>
        <dbReference type="ARBA" id="ARBA00022679"/>
    </source>
</evidence>
<feature type="domain" description="Thiamine pyrophosphate enzyme TPP-binding" evidence="14">
    <location>
        <begin position="390"/>
        <end position="536"/>
    </location>
</feature>
<keyword evidence="7 12" id="KW-0479">Metal-binding</keyword>
<dbReference type="SUPFAM" id="SSF52518">
    <property type="entry name" value="Thiamin diphosphate-binding fold (THDP-binding)"/>
    <property type="match status" value="2"/>
</dbReference>
<comment type="pathway">
    <text evidence="2 12">Amino-acid biosynthesis; L-valine biosynthesis; L-valine from pyruvate: step 1/4.</text>
</comment>
<dbReference type="Pfam" id="PF00205">
    <property type="entry name" value="TPP_enzyme_M"/>
    <property type="match status" value="1"/>
</dbReference>
<comment type="cofactor">
    <cofactor evidence="12">
        <name>Mg(2+)</name>
        <dbReference type="ChEBI" id="CHEBI:18420"/>
    </cofactor>
    <text evidence="12">Binds 1 Mg(2+) ion per subunit.</text>
</comment>
<dbReference type="GO" id="GO:0050660">
    <property type="term" value="F:flavin adenine dinucleotide binding"/>
    <property type="evidence" value="ECO:0007669"/>
    <property type="project" value="InterPro"/>
</dbReference>
<dbReference type="InterPro" id="IPR029035">
    <property type="entry name" value="DHS-like_NAD/FAD-binding_dom"/>
</dbReference>
<dbReference type="Gene3D" id="3.40.50.1220">
    <property type="entry name" value="TPP-binding domain"/>
    <property type="match status" value="1"/>
</dbReference>
<comment type="similarity">
    <text evidence="3 12">Belongs to the TPP enzyme family.</text>
</comment>
<dbReference type="PANTHER" id="PTHR18968">
    <property type="entry name" value="THIAMINE PYROPHOSPHATE ENZYMES"/>
    <property type="match status" value="1"/>
</dbReference>
<evidence type="ECO:0000259" key="15">
    <source>
        <dbReference type="Pfam" id="PF02776"/>
    </source>
</evidence>
<evidence type="ECO:0000256" key="11">
    <source>
        <dbReference type="ARBA" id="ARBA00048670"/>
    </source>
</evidence>
<dbReference type="CDD" id="cd02015">
    <property type="entry name" value="TPP_AHAS"/>
    <property type="match status" value="1"/>
</dbReference>
<dbReference type="EMBL" id="JAKTTI010000002">
    <property type="protein sequence ID" value="MCH1624096.1"/>
    <property type="molecule type" value="Genomic_DNA"/>
</dbReference>
<comment type="cofactor">
    <cofactor evidence="12">
        <name>thiamine diphosphate</name>
        <dbReference type="ChEBI" id="CHEBI:58937"/>
    </cofactor>
    <text evidence="12">Binds 1 thiamine pyrophosphate per subunit.</text>
</comment>
<dbReference type="GO" id="GO:0030976">
    <property type="term" value="F:thiamine pyrophosphate binding"/>
    <property type="evidence" value="ECO:0007669"/>
    <property type="project" value="UniProtKB-UniRule"/>
</dbReference>
<evidence type="ECO:0000256" key="9">
    <source>
        <dbReference type="ARBA" id="ARBA00023052"/>
    </source>
</evidence>
<evidence type="ECO:0000256" key="5">
    <source>
        <dbReference type="ARBA" id="ARBA00022605"/>
    </source>
</evidence>
<dbReference type="GO" id="GO:0009099">
    <property type="term" value="P:L-valine biosynthetic process"/>
    <property type="evidence" value="ECO:0007669"/>
    <property type="project" value="TreeGrafter"/>
</dbReference>
<dbReference type="FunFam" id="3.40.50.970:FF:000016">
    <property type="entry name" value="Acetolactate synthase"/>
    <property type="match status" value="1"/>
</dbReference>
<keyword evidence="9 12" id="KW-0786">Thiamine pyrophosphate</keyword>
<dbReference type="RefSeq" id="WP_240252352.1">
    <property type="nucleotide sequence ID" value="NZ_JAKTTI010000002.1"/>
</dbReference>
<comment type="catalytic activity">
    <reaction evidence="11 12">
        <text>2 pyruvate + H(+) = (2S)-2-acetolactate + CO2</text>
        <dbReference type="Rhea" id="RHEA:25249"/>
        <dbReference type="ChEBI" id="CHEBI:15361"/>
        <dbReference type="ChEBI" id="CHEBI:15378"/>
        <dbReference type="ChEBI" id="CHEBI:16526"/>
        <dbReference type="ChEBI" id="CHEBI:58476"/>
        <dbReference type="EC" id="2.2.1.6"/>
    </reaction>
</comment>
<dbReference type="InterPro" id="IPR012846">
    <property type="entry name" value="Acetolactate_synth_lsu"/>
</dbReference>
<dbReference type="GO" id="GO:0005948">
    <property type="term" value="C:acetolactate synthase complex"/>
    <property type="evidence" value="ECO:0007669"/>
    <property type="project" value="TreeGrafter"/>
</dbReference>
<dbReference type="InterPro" id="IPR011766">
    <property type="entry name" value="TPP_enzyme_TPP-bd"/>
</dbReference>
<dbReference type="InterPro" id="IPR045229">
    <property type="entry name" value="TPP_enz"/>
</dbReference>
<comment type="caution">
    <text evidence="16">The sequence shown here is derived from an EMBL/GenBank/DDBJ whole genome shotgun (WGS) entry which is preliminary data.</text>
</comment>
<evidence type="ECO:0000259" key="13">
    <source>
        <dbReference type="Pfam" id="PF00205"/>
    </source>
</evidence>
<accession>A0AAW5E293</accession>
<organism evidence="16 17">
    <name type="scientific">Fredinandcohnia quinoae</name>
    <dbReference type="NCBI Taxonomy" id="2918902"/>
    <lineage>
        <taxon>Bacteria</taxon>
        <taxon>Bacillati</taxon>
        <taxon>Bacillota</taxon>
        <taxon>Bacilli</taxon>
        <taxon>Bacillales</taxon>
        <taxon>Bacillaceae</taxon>
        <taxon>Fredinandcohnia</taxon>
    </lineage>
</organism>
<keyword evidence="8 12" id="KW-0460">Magnesium</keyword>
<dbReference type="GO" id="GO:0000287">
    <property type="term" value="F:magnesium ion binding"/>
    <property type="evidence" value="ECO:0007669"/>
    <property type="project" value="UniProtKB-UniRule"/>
</dbReference>